<dbReference type="PROSITE" id="PS51093">
    <property type="entry name" value="PTS_EIIA_TYPE_1"/>
    <property type="match status" value="1"/>
</dbReference>
<dbReference type="Proteomes" id="UP001486565">
    <property type="component" value="Chromosome"/>
</dbReference>
<dbReference type="SUPFAM" id="SSF51261">
    <property type="entry name" value="Duplicated hybrid motif"/>
    <property type="match status" value="1"/>
</dbReference>
<dbReference type="NCBIfam" id="TIGR00830">
    <property type="entry name" value="PTBA"/>
    <property type="match status" value="1"/>
</dbReference>
<keyword evidence="2" id="KW-0813">Transport</keyword>
<dbReference type="PROSITE" id="PS00371">
    <property type="entry name" value="PTS_EIIA_TYPE_1_HIS"/>
    <property type="match status" value="1"/>
</dbReference>
<comment type="subcellular location">
    <subcellularLocation>
        <location evidence="1">Cytoplasm</location>
    </subcellularLocation>
</comment>
<proteinExistence type="predicted"/>
<dbReference type="PANTHER" id="PTHR45008:SF1">
    <property type="entry name" value="PTS SYSTEM GLUCOSE-SPECIFIC EIIA COMPONENT"/>
    <property type="match status" value="1"/>
</dbReference>
<evidence type="ECO:0000256" key="5">
    <source>
        <dbReference type="ARBA" id="ARBA00022683"/>
    </source>
</evidence>
<keyword evidence="6" id="KW-0418">Kinase</keyword>
<keyword evidence="3 8" id="KW-0762">Sugar transport</keyword>
<keyword evidence="4" id="KW-0808">Transferase</keyword>
<evidence type="ECO:0000256" key="4">
    <source>
        <dbReference type="ARBA" id="ARBA00022679"/>
    </source>
</evidence>
<sequence length="162" mass="17457">MFGFLKKSIEVYIVSPVSGKLMDITEVPDEVFSAKMVGDGVAIEPDNGLVVAPCSGKIIQIFNTNHAVAIETKEGLEVLIHLGIDTVKLKGEGFKRIAAVGDEVKEGDPLIEMDLEKIKSLGKSTITPVIITNPQIIETIDKKNGVAQAGQDRIMTIKVKKS</sequence>
<evidence type="ECO:0000313" key="8">
    <source>
        <dbReference type="EMBL" id="WZL68833.1"/>
    </source>
</evidence>
<evidence type="ECO:0000256" key="6">
    <source>
        <dbReference type="ARBA" id="ARBA00022777"/>
    </source>
</evidence>
<evidence type="ECO:0000256" key="2">
    <source>
        <dbReference type="ARBA" id="ARBA00022448"/>
    </source>
</evidence>
<evidence type="ECO:0000259" key="7">
    <source>
        <dbReference type="PROSITE" id="PS51093"/>
    </source>
</evidence>
<dbReference type="EMBL" id="CP121687">
    <property type="protein sequence ID" value="WZL68833.1"/>
    <property type="molecule type" value="Genomic_DNA"/>
</dbReference>
<dbReference type="RefSeq" id="WP_341875839.1">
    <property type="nucleotide sequence ID" value="NZ_CP121687.1"/>
</dbReference>
<dbReference type="InterPro" id="IPR001127">
    <property type="entry name" value="PTS_EIIA_1_perm"/>
</dbReference>
<dbReference type="Pfam" id="PF00358">
    <property type="entry name" value="PTS_EIIA_1"/>
    <property type="match status" value="1"/>
</dbReference>
<keyword evidence="5" id="KW-0598">Phosphotransferase system</keyword>
<accession>A0ABZ2Y0K8</accession>
<dbReference type="Gene3D" id="2.70.70.10">
    <property type="entry name" value="Glucose Permease (Domain IIA)"/>
    <property type="match status" value="1"/>
</dbReference>
<dbReference type="PANTHER" id="PTHR45008">
    <property type="entry name" value="PTS SYSTEM GLUCOSE-SPECIFIC EIIA COMPONENT"/>
    <property type="match status" value="1"/>
</dbReference>
<dbReference type="InterPro" id="IPR050890">
    <property type="entry name" value="PTS_EIIA_component"/>
</dbReference>
<evidence type="ECO:0000313" key="9">
    <source>
        <dbReference type="Proteomes" id="UP001486565"/>
    </source>
</evidence>
<feature type="domain" description="PTS EIIA type-1" evidence="7">
    <location>
        <begin position="29"/>
        <end position="133"/>
    </location>
</feature>
<evidence type="ECO:0000256" key="1">
    <source>
        <dbReference type="ARBA" id="ARBA00004496"/>
    </source>
</evidence>
<protein>
    <submittedName>
        <fullName evidence="8">PTS glucose transporter subunit IIA</fullName>
    </submittedName>
</protein>
<organism evidence="8 9">
    <name type="scientific">Defluviitalea saccharophila</name>
    <dbReference type="NCBI Taxonomy" id="879970"/>
    <lineage>
        <taxon>Bacteria</taxon>
        <taxon>Bacillati</taxon>
        <taxon>Bacillota</taxon>
        <taxon>Clostridia</taxon>
        <taxon>Lachnospirales</taxon>
        <taxon>Defluviitaleaceae</taxon>
        <taxon>Defluviitalea</taxon>
    </lineage>
</organism>
<keyword evidence="9" id="KW-1185">Reference proteome</keyword>
<name>A0ABZ2Y0K8_9FIRM</name>
<evidence type="ECO:0000256" key="3">
    <source>
        <dbReference type="ARBA" id="ARBA00022597"/>
    </source>
</evidence>
<reference evidence="8 9" key="1">
    <citation type="submission" date="2023-03" db="EMBL/GenBank/DDBJ databases">
        <title>Novel Species.</title>
        <authorList>
            <person name="Ma S."/>
        </authorList>
    </citation>
    <scope>NUCLEOTIDE SEQUENCE [LARGE SCALE GENOMIC DNA]</scope>
    <source>
        <strain evidence="8 9">LIND6LT2</strain>
    </source>
</reference>
<gene>
    <name evidence="8" type="ORF">QBE51_08325</name>
</gene>
<dbReference type="InterPro" id="IPR011055">
    <property type="entry name" value="Dup_hybrid_motif"/>
</dbReference>